<dbReference type="GO" id="GO:0022857">
    <property type="term" value="F:transmembrane transporter activity"/>
    <property type="evidence" value="ECO:0007669"/>
    <property type="project" value="InterPro"/>
</dbReference>
<dbReference type="GO" id="GO:0033214">
    <property type="term" value="P:siderophore-iron import into cell"/>
    <property type="evidence" value="ECO:0007669"/>
    <property type="project" value="TreeGrafter"/>
</dbReference>
<feature type="transmembrane region" description="Helical" evidence="8">
    <location>
        <begin position="277"/>
        <end position="295"/>
    </location>
</feature>
<accession>A0A9D9N8D1</accession>
<sequence>MNKKPVIVATTGIVFLVIGMMASMAIGAKDIPINEIFGAILGQSDGIHAQLVREIRAPRMFCSLLVGGMLALTGTMMQGVLRNPISEPSIMGVTQGATLAVAISAVSPLIGGMYGNFFMALLGSAISGVLILLFSMRNASMRSLSKILLAGTALSTFFLSLASVVALLGNRSQELAFWVAGGFRQASWMQVAFLVIIGGSFSIASLMISSKINLIHLGDEVAIGLGTSPERIKMLTILFLIPICGVCVAVAGNIGFVGLFVPHIIRKLIGNDYRKLMPLSFLWGSVLLLFADILARKLMAPYELPVGLFTACFGVPIFLMLVRKERK</sequence>
<evidence type="ECO:0000256" key="8">
    <source>
        <dbReference type="SAM" id="Phobius"/>
    </source>
</evidence>
<dbReference type="GO" id="GO:0005886">
    <property type="term" value="C:plasma membrane"/>
    <property type="evidence" value="ECO:0007669"/>
    <property type="project" value="UniProtKB-SubCell"/>
</dbReference>
<comment type="similarity">
    <text evidence="2">Belongs to the binding-protein-dependent transport system permease family. FecCD subfamily.</text>
</comment>
<dbReference type="EMBL" id="JADIML010000277">
    <property type="protein sequence ID" value="MBO8464206.1"/>
    <property type="molecule type" value="Genomic_DNA"/>
</dbReference>
<proteinExistence type="inferred from homology"/>
<evidence type="ECO:0000313" key="9">
    <source>
        <dbReference type="EMBL" id="MBO8464206.1"/>
    </source>
</evidence>
<reference evidence="9" key="1">
    <citation type="submission" date="2020-10" db="EMBL/GenBank/DDBJ databases">
        <authorList>
            <person name="Gilroy R."/>
        </authorList>
    </citation>
    <scope>NUCLEOTIDE SEQUENCE</scope>
    <source>
        <strain evidence="9">E3-2379</strain>
    </source>
</reference>
<evidence type="ECO:0000256" key="1">
    <source>
        <dbReference type="ARBA" id="ARBA00004651"/>
    </source>
</evidence>
<feature type="transmembrane region" description="Helical" evidence="8">
    <location>
        <begin position="57"/>
        <end position="77"/>
    </location>
</feature>
<dbReference type="Gene3D" id="1.10.3470.10">
    <property type="entry name" value="ABC transporter involved in vitamin B12 uptake, BtuC"/>
    <property type="match status" value="1"/>
</dbReference>
<dbReference type="Proteomes" id="UP000823618">
    <property type="component" value="Unassembled WGS sequence"/>
</dbReference>
<dbReference type="Pfam" id="PF01032">
    <property type="entry name" value="FecCD"/>
    <property type="match status" value="1"/>
</dbReference>
<evidence type="ECO:0000313" key="10">
    <source>
        <dbReference type="Proteomes" id="UP000823618"/>
    </source>
</evidence>
<keyword evidence="3" id="KW-0813">Transport</keyword>
<feature type="transmembrane region" description="Helical" evidence="8">
    <location>
        <begin position="117"/>
        <end position="135"/>
    </location>
</feature>
<dbReference type="AlphaFoldDB" id="A0A9D9N8D1"/>
<dbReference type="CDD" id="cd06550">
    <property type="entry name" value="TM_ABC_iron-siderophores_like"/>
    <property type="match status" value="1"/>
</dbReference>
<keyword evidence="7 8" id="KW-0472">Membrane</keyword>
<dbReference type="FunFam" id="1.10.3470.10:FF:000001">
    <property type="entry name" value="Vitamin B12 ABC transporter permease BtuC"/>
    <property type="match status" value="1"/>
</dbReference>
<evidence type="ECO:0000256" key="5">
    <source>
        <dbReference type="ARBA" id="ARBA00022692"/>
    </source>
</evidence>
<evidence type="ECO:0000256" key="4">
    <source>
        <dbReference type="ARBA" id="ARBA00022475"/>
    </source>
</evidence>
<feature type="transmembrane region" description="Helical" evidence="8">
    <location>
        <begin position="237"/>
        <end position="265"/>
    </location>
</feature>
<organism evidence="9 10">
    <name type="scientific">Candidatus Scybalomonas excrementavium</name>
    <dbReference type="NCBI Taxonomy" id="2840943"/>
    <lineage>
        <taxon>Bacteria</taxon>
        <taxon>Bacillati</taxon>
        <taxon>Bacillota</taxon>
        <taxon>Clostridia</taxon>
        <taxon>Lachnospirales</taxon>
        <taxon>Lachnospiraceae</taxon>
        <taxon>Lachnospiraceae incertae sedis</taxon>
        <taxon>Candidatus Scybalomonas</taxon>
    </lineage>
</organism>
<feature type="transmembrane region" description="Helical" evidence="8">
    <location>
        <begin position="147"/>
        <end position="168"/>
    </location>
</feature>
<keyword evidence="6 8" id="KW-1133">Transmembrane helix</keyword>
<evidence type="ECO:0000256" key="2">
    <source>
        <dbReference type="ARBA" id="ARBA00007935"/>
    </source>
</evidence>
<dbReference type="PANTHER" id="PTHR30472">
    <property type="entry name" value="FERRIC ENTEROBACTIN TRANSPORT SYSTEM PERMEASE PROTEIN"/>
    <property type="match status" value="1"/>
</dbReference>
<dbReference type="SUPFAM" id="SSF81345">
    <property type="entry name" value="ABC transporter involved in vitamin B12 uptake, BtuC"/>
    <property type="match status" value="1"/>
</dbReference>
<comment type="caution">
    <text evidence="9">The sequence shown here is derived from an EMBL/GenBank/DDBJ whole genome shotgun (WGS) entry which is preliminary data.</text>
</comment>
<dbReference type="InterPro" id="IPR037294">
    <property type="entry name" value="ABC_BtuC-like"/>
</dbReference>
<feature type="transmembrane region" description="Helical" evidence="8">
    <location>
        <begin position="302"/>
        <end position="322"/>
    </location>
</feature>
<name>A0A9D9N8D1_9FIRM</name>
<feature type="transmembrane region" description="Helical" evidence="8">
    <location>
        <begin position="188"/>
        <end position="208"/>
    </location>
</feature>
<keyword evidence="5 8" id="KW-0812">Transmembrane</keyword>
<reference evidence="9" key="2">
    <citation type="journal article" date="2021" name="PeerJ">
        <title>Extensive microbial diversity within the chicken gut microbiome revealed by metagenomics and culture.</title>
        <authorList>
            <person name="Gilroy R."/>
            <person name="Ravi A."/>
            <person name="Getino M."/>
            <person name="Pursley I."/>
            <person name="Horton D.L."/>
            <person name="Alikhan N.F."/>
            <person name="Baker D."/>
            <person name="Gharbi K."/>
            <person name="Hall N."/>
            <person name="Watson M."/>
            <person name="Adriaenssens E.M."/>
            <person name="Foster-Nyarko E."/>
            <person name="Jarju S."/>
            <person name="Secka A."/>
            <person name="Antonio M."/>
            <person name="Oren A."/>
            <person name="Chaudhuri R.R."/>
            <person name="La Ragione R."/>
            <person name="Hildebrand F."/>
            <person name="Pallen M.J."/>
        </authorList>
    </citation>
    <scope>NUCLEOTIDE SEQUENCE</scope>
    <source>
        <strain evidence="9">E3-2379</strain>
    </source>
</reference>
<protein>
    <submittedName>
        <fullName evidence="9">Iron ABC transporter permease</fullName>
    </submittedName>
</protein>
<keyword evidence="4" id="KW-1003">Cell membrane</keyword>
<evidence type="ECO:0000256" key="6">
    <source>
        <dbReference type="ARBA" id="ARBA00022989"/>
    </source>
</evidence>
<gene>
    <name evidence="9" type="ORF">IAC13_09765</name>
</gene>
<dbReference type="InterPro" id="IPR000522">
    <property type="entry name" value="ABC_transptr_permease_BtuC"/>
</dbReference>
<evidence type="ECO:0000256" key="7">
    <source>
        <dbReference type="ARBA" id="ARBA00023136"/>
    </source>
</evidence>
<evidence type="ECO:0000256" key="3">
    <source>
        <dbReference type="ARBA" id="ARBA00022448"/>
    </source>
</evidence>
<feature type="transmembrane region" description="Helical" evidence="8">
    <location>
        <begin position="89"/>
        <end position="111"/>
    </location>
</feature>
<comment type="subcellular location">
    <subcellularLocation>
        <location evidence="1">Cell membrane</location>
        <topology evidence="1">Multi-pass membrane protein</topology>
    </subcellularLocation>
</comment>
<dbReference type="PANTHER" id="PTHR30472:SF25">
    <property type="entry name" value="ABC TRANSPORTER PERMEASE PROTEIN MJ0876-RELATED"/>
    <property type="match status" value="1"/>
</dbReference>